<keyword evidence="1" id="KW-0732">Signal</keyword>
<comment type="caution">
    <text evidence="2">The sequence shown here is derived from an EMBL/GenBank/DDBJ whole genome shotgun (WGS) entry which is preliminary data.</text>
</comment>
<dbReference type="EMBL" id="JAGETV010000002">
    <property type="protein sequence ID" value="MBO1926358.1"/>
    <property type="molecule type" value="Genomic_DNA"/>
</dbReference>
<sequence>MFSKKPLLISIAGLLASGPVFALQPASLGSSGESWTPTLGVSLVHDDNIRATSEGESALIKTVNPKLFMRMDTGKSMFDAQLSVTRRYYSADAIPSFTDYSFSSVSALMFDVRNRVDFGYNLSKTTSAAGATVIGNVDTFKNQNLFANYKYGAPSATGNIVAGINFNKYDALQAVNNRLNRESSTASLEFSVKGAGQSRVLAEVIAVKNDYVTADDKDSNNYIGRVGIRWDATAKTTGEVKVGYEEKQFDASGVDDSNLVNWKASIQWQPKTYSTFTLSTSQRIDEASTLDSNAIDSSDVSLGWAHDWGNKVSTNLNLSYFHKDYLDSTRVDKARNASLQMTYEFRRWFDIALGYNFTKQDSTYADYDYDRNQYTLTFVMSL</sequence>
<evidence type="ECO:0000313" key="3">
    <source>
        <dbReference type="Proteomes" id="UP000664835"/>
    </source>
</evidence>
<feature type="chain" id="PRO_5046976058" evidence="1">
    <location>
        <begin position="23"/>
        <end position="382"/>
    </location>
</feature>
<feature type="signal peptide" evidence="1">
    <location>
        <begin position="1"/>
        <end position="22"/>
    </location>
</feature>
<reference evidence="2 3" key="1">
    <citation type="submission" date="2021-03" db="EMBL/GenBank/DDBJ databases">
        <title>Thiomicrorhabdus sp.nov.,novel sulfur-oxidizing bacteria isolated from coastal sediment.</title>
        <authorList>
            <person name="Liu X."/>
        </authorList>
    </citation>
    <scope>NUCLEOTIDE SEQUENCE [LARGE SCALE GENOMIC DNA]</scope>
    <source>
        <strain evidence="2 3">6S2-11</strain>
    </source>
</reference>
<evidence type="ECO:0000256" key="1">
    <source>
        <dbReference type="SAM" id="SignalP"/>
    </source>
</evidence>
<accession>A0ABS3Q2G9</accession>
<dbReference type="Pfam" id="PF10082">
    <property type="entry name" value="BBP2_2"/>
    <property type="match status" value="1"/>
</dbReference>
<organism evidence="2 3">
    <name type="scientific">Thiomicrorhabdus marina</name>
    <dbReference type="NCBI Taxonomy" id="2818442"/>
    <lineage>
        <taxon>Bacteria</taxon>
        <taxon>Pseudomonadati</taxon>
        <taxon>Pseudomonadota</taxon>
        <taxon>Gammaproteobacteria</taxon>
        <taxon>Thiotrichales</taxon>
        <taxon>Piscirickettsiaceae</taxon>
        <taxon>Thiomicrorhabdus</taxon>
    </lineage>
</organism>
<dbReference type="RefSeq" id="WP_208147188.1">
    <property type="nucleotide sequence ID" value="NZ_JAGETV010000002.1"/>
</dbReference>
<gene>
    <name evidence="2" type="ORF">J3998_02110</name>
</gene>
<evidence type="ECO:0000313" key="2">
    <source>
        <dbReference type="EMBL" id="MBO1926358.1"/>
    </source>
</evidence>
<name>A0ABS3Q2G9_9GAMM</name>
<dbReference type="Proteomes" id="UP000664835">
    <property type="component" value="Unassembled WGS sequence"/>
</dbReference>
<keyword evidence="3" id="KW-1185">Reference proteome</keyword>
<dbReference type="InterPro" id="IPR018759">
    <property type="entry name" value="BBP2_2"/>
</dbReference>
<proteinExistence type="predicted"/>
<protein>
    <submittedName>
        <fullName evidence="2">Outer membrane beta-barrel protein</fullName>
    </submittedName>
</protein>